<keyword evidence="3 8" id="KW-0378">Hydrolase</keyword>
<dbReference type="Gene3D" id="2.115.10.20">
    <property type="entry name" value="Glycosyl hydrolase domain, family 43"/>
    <property type="match status" value="2"/>
</dbReference>
<accession>A0A3E5GL10</accession>
<evidence type="ECO:0000256" key="4">
    <source>
        <dbReference type="ARBA" id="ARBA00023295"/>
    </source>
</evidence>
<feature type="site" description="Important for catalytic activity, responsible for pKa modulation of the active site Glu and correct orientation of both the proton donor and substrate" evidence="6">
    <location>
        <position position="467"/>
    </location>
</feature>
<dbReference type="Proteomes" id="UP000095606">
    <property type="component" value="Unassembled WGS sequence"/>
</dbReference>
<dbReference type="EC" id="3.2.1.99" evidence="8"/>
<dbReference type="Pfam" id="PF04616">
    <property type="entry name" value="Glyco_hydro_43"/>
    <property type="match status" value="2"/>
</dbReference>
<dbReference type="InterPro" id="IPR006710">
    <property type="entry name" value="Glyco_hydro_43"/>
</dbReference>
<proteinExistence type="inferred from homology"/>
<keyword evidence="7" id="KW-0732">Signal</keyword>
<accession>A0A174KV97</accession>
<evidence type="ECO:0000313" key="8">
    <source>
        <dbReference type="EMBL" id="CUP13119.1"/>
    </source>
</evidence>
<gene>
    <name evidence="8" type="primary">abnA_1</name>
    <name evidence="8" type="ORF">ERS852461_01929</name>
</gene>
<reference evidence="8 9" key="1">
    <citation type="submission" date="2015-09" db="EMBL/GenBank/DDBJ databases">
        <authorList>
            <consortium name="Pathogen Informatics"/>
        </authorList>
    </citation>
    <scope>NUCLEOTIDE SEQUENCE [LARGE SCALE GENOMIC DNA]</scope>
    <source>
        <strain evidence="8 9">2789STDY5834846</strain>
    </source>
</reference>
<dbReference type="PANTHER" id="PTHR43301">
    <property type="entry name" value="ARABINAN ENDO-1,5-ALPHA-L-ARABINOSIDASE"/>
    <property type="match status" value="1"/>
</dbReference>
<evidence type="ECO:0000313" key="9">
    <source>
        <dbReference type="Proteomes" id="UP000095606"/>
    </source>
</evidence>
<comment type="pathway">
    <text evidence="1">Glycan metabolism; L-arabinan degradation.</text>
</comment>
<dbReference type="InterPro" id="IPR023296">
    <property type="entry name" value="Glyco_hydro_beta-prop_sf"/>
</dbReference>
<feature type="signal peptide" evidence="7">
    <location>
        <begin position="1"/>
        <end position="20"/>
    </location>
</feature>
<evidence type="ECO:0000256" key="1">
    <source>
        <dbReference type="ARBA" id="ARBA00004834"/>
    </source>
</evidence>
<feature type="chain" id="PRO_5041047164" evidence="7">
    <location>
        <begin position="21"/>
        <end position="641"/>
    </location>
</feature>
<dbReference type="EMBL" id="CZAE01000007">
    <property type="protein sequence ID" value="CUP13119.1"/>
    <property type="molecule type" value="Genomic_DNA"/>
</dbReference>
<name>A0A174KV97_9BACE</name>
<dbReference type="GO" id="GO:0046558">
    <property type="term" value="F:arabinan endo-1,5-alpha-L-arabinosidase activity"/>
    <property type="evidence" value="ECO:0007669"/>
    <property type="project" value="UniProtKB-EC"/>
</dbReference>
<dbReference type="GO" id="GO:0005975">
    <property type="term" value="P:carbohydrate metabolic process"/>
    <property type="evidence" value="ECO:0007669"/>
    <property type="project" value="InterPro"/>
</dbReference>
<dbReference type="InterPro" id="IPR050727">
    <property type="entry name" value="GH43_arabinanases"/>
</dbReference>
<evidence type="ECO:0000256" key="2">
    <source>
        <dbReference type="ARBA" id="ARBA00009865"/>
    </source>
</evidence>
<dbReference type="CDD" id="cd18616">
    <property type="entry name" value="GH43_ABN-like"/>
    <property type="match status" value="1"/>
</dbReference>
<dbReference type="AlphaFoldDB" id="A0A174KV97"/>
<feature type="active site" description="Proton acceptor" evidence="5">
    <location>
        <position position="353"/>
    </location>
</feature>
<dbReference type="SUPFAM" id="SSF75005">
    <property type="entry name" value="Arabinanase/levansucrase/invertase"/>
    <property type="match status" value="2"/>
</dbReference>
<evidence type="ECO:0000256" key="6">
    <source>
        <dbReference type="PIRSR" id="PIRSR606710-2"/>
    </source>
</evidence>
<dbReference type="PANTHER" id="PTHR43301:SF3">
    <property type="entry name" value="ARABINAN ENDO-1,5-ALPHA-L-ARABINOSIDASE A-RELATED"/>
    <property type="match status" value="1"/>
</dbReference>
<dbReference type="CDD" id="cd18827">
    <property type="entry name" value="GH43_XlnD-like"/>
    <property type="match status" value="1"/>
</dbReference>
<feature type="active site" description="Proton donor" evidence="5">
    <location>
        <position position="514"/>
    </location>
</feature>
<evidence type="ECO:0000256" key="5">
    <source>
        <dbReference type="PIRSR" id="PIRSR606710-1"/>
    </source>
</evidence>
<organism evidence="8 9">
    <name type="scientific">Bacteroides faecis</name>
    <dbReference type="NCBI Taxonomy" id="674529"/>
    <lineage>
        <taxon>Bacteria</taxon>
        <taxon>Pseudomonadati</taxon>
        <taxon>Bacteroidota</taxon>
        <taxon>Bacteroidia</taxon>
        <taxon>Bacteroidales</taxon>
        <taxon>Bacteroidaceae</taxon>
        <taxon>Bacteroides</taxon>
    </lineage>
</organism>
<keyword evidence="4 8" id="KW-0326">Glycosidase</keyword>
<evidence type="ECO:0000256" key="7">
    <source>
        <dbReference type="SAM" id="SignalP"/>
    </source>
</evidence>
<comment type="similarity">
    <text evidence="2">Belongs to the glycosyl hydrolase 43 family.</text>
</comment>
<protein>
    <submittedName>
        <fullName evidence="8">Arabinan endo-1,5-alpha-L-arabinosidase A</fullName>
        <ecNumber evidence="8">3.2.1.99</ecNumber>
    </submittedName>
</protein>
<sequence>MKLRHLFLFCVICCSVSIFAQNKSKLPKTSGNPIFEGWYADPEGIVFGDEYWIYPTYSAPYDDQIFMDAFSSKDLVNWTKHPRVLSKENISWLRRALWAPAVIHANDKYYFFFGANDIQNNNELGGIGVAVADNPAGPFKDALGKPLIDKIVNGAQPIDQFVFKDDDGQYYMYYGGWGHCNMVKMAPDLLSIVPFEDGTIYKEVTPENYVEGPFMLKRKGKYYFMWSEGGWGGPDYRVAYAIADSPFGPFKRIGTILQQDANVATAAGHHSVVKGAGEDEWYIIYHRRPLGETAANSRATCIDRMYFDKEGKIEPIRMTFEGVGASPLSWDDSENKSKRGTYSNPVINYSLPDPSIIEGEDGYFYLYATENIRNLPIHRSKDLVHWNFVGTAFTDKTRPAFEPKGGLWAPDINKIGDKYVMYYSMSTWGGEWTCGIGIATADKPEGPFTDLGKLFRSNEIKIQNCIDPFYIEDNGKKYLFWGSFHGIYGTELTEDGLSLKKDAPIVQIAGDAYEGTYIHKRDGYYYLFASIGRCCEGLKSTYTTVVGRSKNLFGPYVDKKGLSMSDNHHEILIQKSKEFVGPGHNSELVTDKKGNDWMFYHAVSVANPEGRVLMMDRVQWKGGWPFVKGTSPSLKAAAPKF</sequence>
<evidence type="ECO:0000256" key="3">
    <source>
        <dbReference type="ARBA" id="ARBA00022801"/>
    </source>
</evidence>